<keyword evidence="1" id="KW-0732">Signal</keyword>
<dbReference type="OrthoDB" id="1122048at2"/>
<organism evidence="2 3">
    <name type="scientific">Pukyongia salina</name>
    <dbReference type="NCBI Taxonomy" id="2094025"/>
    <lineage>
        <taxon>Bacteria</taxon>
        <taxon>Pseudomonadati</taxon>
        <taxon>Bacteroidota</taxon>
        <taxon>Flavobacteriia</taxon>
        <taxon>Flavobacteriales</taxon>
        <taxon>Flavobacteriaceae</taxon>
        <taxon>Pukyongia</taxon>
    </lineage>
</organism>
<sequence>MKTIKRILMAGTLVATLTATANNEKLIAGNNSDVTITNSNETVDISILNTQNNTYTLYIYNPNGELVFKQSLGNDTSLGKRFNFEWAHKGDYKFTFVTNQGERSSYFVKTGHN</sequence>
<evidence type="ECO:0000256" key="1">
    <source>
        <dbReference type="SAM" id="SignalP"/>
    </source>
</evidence>
<feature type="chain" id="PRO_5015765279" description="Por secretion system C-terminal sorting domain-containing protein" evidence="1">
    <location>
        <begin position="22"/>
        <end position="113"/>
    </location>
</feature>
<dbReference type="AlphaFoldDB" id="A0A2S0HZP9"/>
<dbReference type="RefSeq" id="WP_105217381.1">
    <property type="nucleotide sequence ID" value="NZ_CP027062.1"/>
</dbReference>
<dbReference type="EMBL" id="CP027062">
    <property type="protein sequence ID" value="AVI52141.1"/>
    <property type="molecule type" value="Genomic_DNA"/>
</dbReference>
<dbReference type="Proteomes" id="UP000238442">
    <property type="component" value="Chromosome"/>
</dbReference>
<reference evidence="2 3" key="1">
    <citation type="submission" date="2018-02" db="EMBL/GenBank/DDBJ databases">
        <title>Genomic analysis of the strain RR4-38 isolated from a seawater recirculating aquaculture system.</title>
        <authorList>
            <person name="Kim Y.-S."/>
            <person name="Jang Y.H."/>
            <person name="Kim K.-H."/>
        </authorList>
    </citation>
    <scope>NUCLEOTIDE SEQUENCE [LARGE SCALE GENOMIC DNA]</scope>
    <source>
        <strain evidence="2 3">RR4-38</strain>
    </source>
</reference>
<evidence type="ECO:0000313" key="3">
    <source>
        <dbReference type="Proteomes" id="UP000238442"/>
    </source>
</evidence>
<accession>A0A2S0HZP9</accession>
<evidence type="ECO:0000313" key="2">
    <source>
        <dbReference type="EMBL" id="AVI52141.1"/>
    </source>
</evidence>
<gene>
    <name evidence="2" type="ORF">C5O00_13650</name>
</gene>
<name>A0A2S0HZP9_9FLAO</name>
<dbReference type="KEGG" id="aue:C5O00_13650"/>
<protein>
    <recommendedName>
        <fullName evidence="4">Por secretion system C-terminal sorting domain-containing protein</fullName>
    </recommendedName>
</protein>
<evidence type="ECO:0008006" key="4">
    <source>
        <dbReference type="Google" id="ProtNLM"/>
    </source>
</evidence>
<proteinExistence type="predicted"/>
<keyword evidence="3" id="KW-1185">Reference proteome</keyword>
<feature type="signal peptide" evidence="1">
    <location>
        <begin position="1"/>
        <end position="21"/>
    </location>
</feature>